<dbReference type="EMBL" id="CP110424">
    <property type="protein sequence ID" value="WAQ84246.1"/>
    <property type="molecule type" value="Genomic_DNA"/>
</dbReference>
<evidence type="ECO:0000313" key="2">
    <source>
        <dbReference type="EMBL" id="WAQ84246.1"/>
    </source>
</evidence>
<gene>
    <name evidence="2" type="ORF">PtA15_4A699</name>
</gene>
<feature type="region of interest" description="Disordered" evidence="1">
    <location>
        <begin position="106"/>
        <end position="126"/>
    </location>
</feature>
<dbReference type="Proteomes" id="UP001164743">
    <property type="component" value="Chromosome 4A"/>
</dbReference>
<reference evidence="2" key="1">
    <citation type="submission" date="2022-10" db="EMBL/GenBank/DDBJ databases">
        <title>Puccinia triticina Genome sequencing and assembly.</title>
        <authorList>
            <person name="Li C."/>
        </authorList>
    </citation>
    <scope>NUCLEOTIDE SEQUENCE</scope>
    <source>
        <strain evidence="2">Pt15</strain>
    </source>
</reference>
<organism evidence="2 3">
    <name type="scientific">Puccinia triticina</name>
    <dbReference type="NCBI Taxonomy" id="208348"/>
    <lineage>
        <taxon>Eukaryota</taxon>
        <taxon>Fungi</taxon>
        <taxon>Dikarya</taxon>
        <taxon>Basidiomycota</taxon>
        <taxon>Pucciniomycotina</taxon>
        <taxon>Pucciniomycetes</taxon>
        <taxon>Pucciniales</taxon>
        <taxon>Pucciniaceae</taxon>
        <taxon>Puccinia</taxon>
    </lineage>
</organism>
<sequence>MGGVVYKNVPHRIHRGPPLKGGTEFSLVLPSTALGFYLAGCGVHRSYSSYSYSIDIPEDALTIEESTREGSKTAYNVPPPGEAPPSQKGGLVEEWTRQMWADLPETDNKHYDAHHPDNLVRAKDSK</sequence>
<dbReference type="RefSeq" id="XP_053019801.1">
    <property type="nucleotide sequence ID" value="XM_053168608.1"/>
</dbReference>
<accession>A0ABY7CG91</accession>
<feature type="region of interest" description="Disordered" evidence="1">
    <location>
        <begin position="65"/>
        <end position="90"/>
    </location>
</feature>
<protein>
    <submittedName>
        <fullName evidence="2">Uncharacterized protein</fullName>
    </submittedName>
</protein>
<name>A0ABY7CG91_9BASI</name>
<keyword evidence="3" id="KW-1185">Reference proteome</keyword>
<dbReference type="GeneID" id="77809503"/>
<evidence type="ECO:0000313" key="3">
    <source>
        <dbReference type="Proteomes" id="UP001164743"/>
    </source>
</evidence>
<evidence type="ECO:0000256" key="1">
    <source>
        <dbReference type="SAM" id="MobiDB-lite"/>
    </source>
</evidence>
<proteinExistence type="predicted"/>